<reference evidence="2 3" key="1">
    <citation type="journal article" date="2012" name="J. Bacteriol.">
        <title>Genome Sequence of the Filamentous Bacterium Fibrisoma limi BUZ 3T.</title>
        <authorList>
            <person name="Filippini M."/>
            <person name="Qi W."/>
            <person name="Jaenicke S."/>
            <person name="Goesmann A."/>
            <person name="Smits T.H."/>
            <person name="Bagheri H.C."/>
        </authorList>
    </citation>
    <scope>NUCLEOTIDE SEQUENCE [LARGE SCALE GENOMIC DNA]</scope>
    <source>
        <strain evidence="3">BUZ 3T</strain>
    </source>
</reference>
<feature type="domain" description="Helix-turn-helix" evidence="1">
    <location>
        <begin position="56"/>
        <end position="95"/>
    </location>
</feature>
<sequence>MKYWVMRNYSFDELFERLHRIERKLDAIESKANGMGHAKPTPEPADLIDIHVASVIIGKAVSTIYSMVNRNEIPYMKRGNRLYFSREELRNWIRDTRNRTVDECKEEVRSDLRNRSRV</sequence>
<name>I2GCF3_9BACT</name>
<protein>
    <submittedName>
        <fullName evidence="2">DNA binding domain-containing protein</fullName>
    </submittedName>
</protein>
<dbReference type="SUPFAM" id="SSF46955">
    <property type="entry name" value="Putative DNA-binding domain"/>
    <property type="match status" value="1"/>
</dbReference>
<dbReference type="Pfam" id="PF12728">
    <property type="entry name" value="HTH_17"/>
    <property type="match status" value="1"/>
</dbReference>
<dbReference type="eggNOG" id="COG3311">
    <property type="taxonomic scope" value="Bacteria"/>
</dbReference>
<dbReference type="STRING" id="1185876.BN8_00506"/>
<evidence type="ECO:0000313" key="3">
    <source>
        <dbReference type="Proteomes" id="UP000009309"/>
    </source>
</evidence>
<comment type="caution">
    <text evidence="2">The sequence shown here is derived from an EMBL/GenBank/DDBJ whole genome shotgun (WGS) entry which is preliminary data.</text>
</comment>
<dbReference type="AlphaFoldDB" id="I2GCF3"/>
<keyword evidence="3" id="KW-1185">Reference proteome</keyword>
<dbReference type="Proteomes" id="UP000009309">
    <property type="component" value="Unassembled WGS sequence"/>
</dbReference>
<dbReference type="EMBL" id="CAIT01000004">
    <property type="protein sequence ID" value="CCH51577.1"/>
    <property type="molecule type" value="Genomic_DNA"/>
</dbReference>
<evidence type="ECO:0000259" key="1">
    <source>
        <dbReference type="Pfam" id="PF12728"/>
    </source>
</evidence>
<evidence type="ECO:0000313" key="2">
    <source>
        <dbReference type="EMBL" id="CCH51577.1"/>
    </source>
</evidence>
<organism evidence="2 3">
    <name type="scientific">Fibrisoma limi BUZ 3</name>
    <dbReference type="NCBI Taxonomy" id="1185876"/>
    <lineage>
        <taxon>Bacteria</taxon>
        <taxon>Pseudomonadati</taxon>
        <taxon>Bacteroidota</taxon>
        <taxon>Cytophagia</taxon>
        <taxon>Cytophagales</taxon>
        <taxon>Spirosomataceae</taxon>
        <taxon>Fibrisoma</taxon>
    </lineage>
</organism>
<proteinExistence type="predicted"/>
<dbReference type="InterPro" id="IPR009061">
    <property type="entry name" value="DNA-bd_dom_put_sf"/>
</dbReference>
<dbReference type="InterPro" id="IPR041657">
    <property type="entry name" value="HTH_17"/>
</dbReference>
<gene>
    <name evidence="2" type="ORF">BN8_00506</name>
</gene>
<accession>I2GCF3</accession>